<reference evidence="1 2" key="1">
    <citation type="submission" date="2017-10" db="EMBL/GenBank/DDBJ databases">
        <title>Draft genomes of the Enterococcus faecium isolated from human feces before and after Helicobacter pylori eradication therapy.</title>
        <authorList>
            <person name="Prianichniikov N.A."/>
            <person name="Glushchenko O.E."/>
            <person name="Malakhova M.V."/>
        </authorList>
    </citation>
    <scope>NUCLEOTIDE SEQUENCE [LARGE SCALE GENOMIC DNA]</scope>
    <source>
        <strain evidence="1 2">Hp_5-7</strain>
    </source>
</reference>
<dbReference type="EMBL" id="PCGC01000057">
    <property type="protein sequence ID" value="PHL20557.1"/>
    <property type="molecule type" value="Genomic_DNA"/>
</dbReference>
<gene>
    <name evidence="1" type="ORF">CQR37_13665</name>
</gene>
<organism evidence="1 2">
    <name type="scientific">Enterococcus faecium</name>
    <name type="common">Streptococcus faecium</name>
    <dbReference type="NCBI Taxonomy" id="1352"/>
    <lineage>
        <taxon>Bacteria</taxon>
        <taxon>Bacillati</taxon>
        <taxon>Bacillota</taxon>
        <taxon>Bacilli</taxon>
        <taxon>Lactobacillales</taxon>
        <taxon>Enterococcaceae</taxon>
        <taxon>Enterococcus</taxon>
    </lineage>
</organism>
<evidence type="ECO:0000313" key="1">
    <source>
        <dbReference type="EMBL" id="PHL20557.1"/>
    </source>
</evidence>
<dbReference type="RefSeq" id="WP_005876749.1">
    <property type="nucleotide sequence ID" value="NZ_CAKMCF010000081.1"/>
</dbReference>
<protein>
    <submittedName>
        <fullName evidence="1">Uncharacterized protein</fullName>
    </submittedName>
</protein>
<accession>A0A0V7Y115</accession>
<sequence length="66" mass="8087">MITIMDYPEYKKKYPKNSMSEWFAYQAPLVLENMREEYQDVKQQLSGSEQLRAEEIIQEYEQEFLK</sequence>
<name>A0A0V7Y115_ENTFC</name>
<dbReference type="Proteomes" id="UP000224303">
    <property type="component" value="Unassembled WGS sequence"/>
</dbReference>
<comment type="caution">
    <text evidence="1">The sequence shown here is derived from an EMBL/GenBank/DDBJ whole genome shotgun (WGS) entry which is preliminary data.</text>
</comment>
<proteinExistence type="predicted"/>
<dbReference type="AlphaFoldDB" id="A0A0V7Y115"/>
<evidence type="ECO:0000313" key="2">
    <source>
        <dbReference type="Proteomes" id="UP000224303"/>
    </source>
</evidence>